<reference evidence="2 3" key="1">
    <citation type="submission" date="2016-11" db="EMBL/GenBank/DDBJ databases">
        <authorList>
            <person name="Jaros S."/>
            <person name="Januszkiewicz K."/>
            <person name="Wedrychowicz H."/>
        </authorList>
    </citation>
    <scope>NUCLEOTIDE SEQUENCE [LARGE SCALE GENOMIC DNA]</scope>
    <source>
        <strain evidence="2 3">DSM 17459</strain>
    </source>
</reference>
<dbReference type="RefSeq" id="WP_072854563.1">
    <property type="nucleotide sequence ID" value="NZ_FQVI01000035.1"/>
</dbReference>
<dbReference type="InterPro" id="IPR036736">
    <property type="entry name" value="ACP-like_sf"/>
</dbReference>
<dbReference type="InterPro" id="IPR009081">
    <property type="entry name" value="PP-bd_ACP"/>
</dbReference>
<dbReference type="Gene3D" id="1.10.1200.10">
    <property type="entry name" value="ACP-like"/>
    <property type="match status" value="1"/>
</dbReference>
<dbReference type="Proteomes" id="UP000184245">
    <property type="component" value="Unassembled WGS sequence"/>
</dbReference>
<sequence length="74" mass="8435">MREQIKKVLEENYPEIDFESSNELVDDGILDSLTMVGIISALSMEFGVMLPYEDIIPENFNSIDAMAELIEKYS</sequence>
<feature type="domain" description="Carrier" evidence="1">
    <location>
        <begin position="1"/>
        <end position="74"/>
    </location>
</feature>
<organism evidence="2 3">
    <name type="scientific">Lactonifactor longoviformis DSM 17459</name>
    <dbReference type="NCBI Taxonomy" id="1122155"/>
    <lineage>
        <taxon>Bacteria</taxon>
        <taxon>Bacillati</taxon>
        <taxon>Bacillota</taxon>
        <taxon>Clostridia</taxon>
        <taxon>Eubacteriales</taxon>
        <taxon>Clostridiaceae</taxon>
        <taxon>Lactonifactor</taxon>
    </lineage>
</organism>
<dbReference type="OrthoDB" id="9812291at2"/>
<evidence type="ECO:0000313" key="2">
    <source>
        <dbReference type="EMBL" id="SHF50978.1"/>
    </source>
</evidence>
<proteinExistence type="predicted"/>
<protein>
    <submittedName>
        <fullName evidence="2">Phosphopantetheine attachment site</fullName>
    </submittedName>
</protein>
<name>A0A1M5C8A4_9CLOT</name>
<gene>
    <name evidence="2" type="ORF">SAMN02745158_04025</name>
</gene>
<dbReference type="AlphaFoldDB" id="A0A1M5C8A4"/>
<dbReference type="Pfam" id="PF00550">
    <property type="entry name" value="PP-binding"/>
    <property type="match status" value="1"/>
</dbReference>
<dbReference type="EMBL" id="FQVI01000035">
    <property type="protein sequence ID" value="SHF50978.1"/>
    <property type="molecule type" value="Genomic_DNA"/>
</dbReference>
<dbReference type="STRING" id="1122155.SAMN02745158_04025"/>
<dbReference type="SUPFAM" id="SSF47336">
    <property type="entry name" value="ACP-like"/>
    <property type="match status" value="1"/>
</dbReference>
<keyword evidence="3" id="KW-1185">Reference proteome</keyword>
<evidence type="ECO:0000313" key="3">
    <source>
        <dbReference type="Proteomes" id="UP000184245"/>
    </source>
</evidence>
<dbReference type="PROSITE" id="PS50075">
    <property type="entry name" value="CARRIER"/>
    <property type="match status" value="1"/>
</dbReference>
<accession>A0A1M5C8A4</accession>
<evidence type="ECO:0000259" key="1">
    <source>
        <dbReference type="PROSITE" id="PS50075"/>
    </source>
</evidence>